<dbReference type="SFLD" id="SFLDS00029">
    <property type="entry name" value="Radical_SAM"/>
    <property type="match status" value="1"/>
</dbReference>
<evidence type="ECO:0000256" key="7">
    <source>
        <dbReference type="ARBA" id="ARBA00023004"/>
    </source>
</evidence>
<dbReference type="PIRSF" id="PIRSF000371">
    <property type="entry name" value="PFL_act_enz"/>
    <property type="match status" value="1"/>
</dbReference>
<feature type="domain" description="Radical SAM core" evidence="10">
    <location>
        <begin position="21"/>
        <end position="285"/>
    </location>
</feature>
<dbReference type="InterPro" id="IPR007197">
    <property type="entry name" value="rSAM"/>
</dbReference>
<dbReference type="InterPro" id="IPR058240">
    <property type="entry name" value="rSAM_sf"/>
</dbReference>
<evidence type="ECO:0000256" key="8">
    <source>
        <dbReference type="ARBA" id="ARBA00023014"/>
    </source>
</evidence>
<dbReference type="SUPFAM" id="SSF102114">
    <property type="entry name" value="Radical SAM enzymes"/>
    <property type="match status" value="1"/>
</dbReference>
<dbReference type="PROSITE" id="PS01087">
    <property type="entry name" value="RADICAL_ACTIVATING"/>
    <property type="match status" value="1"/>
</dbReference>
<evidence type="ECO:0000256" key="5">
    <source>
        <dbReference type="ARBA" id="ARBA00022723"/>
    </source>
</evidence>
<dbReference type="GeneID" id="43682948"/>
<dbReference type="InterPro" id="IPR013785">
    <property type="entry name" value="Aldolase_TIM"/>
</dbReference>
<evidence type="ECO:0000256" key="4">
    <source>
        <dbReference type="ARBA" id="ARBA00022691"/>
    </source>
</evidence>
<dbReference type="Pfam" id="PF00037">
    <property type="entry name" value="Fer4"/>
    <property type="match status" value="1"/>
</dbReference>
<accession>A0A099MHI5</accession>
<feature type="domain" description="4Fe-4S ferredoxin-type" evidence="9">
    <location>
        <begin position="72"/>
        <end position="101"/>
    </location>
</feature>
<dbReference type="PROSITE" id="PS00198">
    <property type="entry name" value="4FE4S_FER_1"/>
    <property type="match status" value="1"/>
</dbReference>
<dbReference type="RefSeq" id="WP_039426032.1">
    <property type="nucleotide sequence ID" value="NZ_CP061845.1"/>
</dbReference>
<evidence type="ECO:0000256" key="3">
    <source>
        <dbReference type="ARBA" id="ARBA00022485"/>
    </source>
</evidence>
<dbReference type="PROSITE" id="PS51379">
    <property type="entry name" value="4FE4S_FER_2"/>
    <property type="match status" value="2"/>
</dbReference>
<dbReference type="InterPro" id="IPR017900">
    <property type="entry name" value="4Fe4S_Fe_S_CS"/>
</dbReference>
<dbReference type="InterPro" id="IPR001989">
    <property type="entry name" value="Radical_activat_CS"/>
</dbReference>
<dbReference type="AlphaFoldDB" id="A0A099MHI5"/>
<dbReference type="GO" id="GO:0051539">
    <property type="term" value="F:4 iron, 4 sulfur cluster binding"/>
    <property type="evidence" value="ECO:0007669"/>
    <property type="project" value="UniProtKB-KW"/>
</dbReference>
<evidence type="ECO:0008006" key="13">
    <source>
        <dbReference type="Google" id="ProtNLM"/>
    </source>
</evidence>
<keyword evidence="6" id="KW-0560">Oxidoreductase</keyword>
<dbReference type="eggNOG" id="COG1180">
    <property type="taxonomic scope" value="Bacteria"/>
</dbReference>
<evidence type="ECO:0000313" key="12">
    <source>
        <dbReference type="Proteomes" id="UP000029994"/>
    </source>
</evidence>
<keyword evidence="5" id="KW-0479">Metal-binding</keyword>
<dbReference type="NCBIfam" id="TIGR04041">
    <property type="entry name" value="activase_YjjW"/>
    <property type="match status" value="1"/>
</dbReference>
<dbReference type="InterPro" id="IPR023912">
    <property type="entry name" value="YjjW_bact"/>
</dbReference>
<comment type="similarity">
    <text evidence="2">Belongs to the organic radical-activating enzymes family.</text>
</comment>
<dbReference type="InterPro" id="IPR034457">
    <property type="entry name" value="Organic_radical-activating"/>
</dbReference>
<keyword evidence="8" id="KW-0411">Iron-sulfur</keyword>
<dbReference type="Gene3D" id="3.30.70.20">
    <property type="match status" value="1"/>
</dbReference>
<dbReference type="SFLD" id="SFLDG01118">
    <property type="entry name" value="activating_enzymes__group_2"/>
    <property type="match status" value="1"/>
</dbReference>
<dbReference type="EMBL" id="JMCG01000001">
    <property type="protein sequence ID" value="KGK11067.1"/>
    <property type="molecule type" value="Genomic_DNA"/>
</dbReference>
<dbReference type="GO" id="GO:0016491">
    <property type="term" value="F:oxidoreductase activity"/>
    <property type="evidence" value="ECO:0007669"/>
    <property type="project" value="UniProtKB-KW"/>
</dbReference>
<organism evidence="11 12">
    <name type="scientific">Vibrio navarrensis</name>
    <dbReference type="NCBI Taxonomy" id="29495"/>
    <lineage>
        <taxon>Bacteria</taxon>
        <taxon>Pseudomonadati</taxon>
        <taxon>Pseudomonadota</taxon>
        <taxon>Gammaproteobacteria</taxon>
        <taxon>Vibrionales</taxon>
        <taxon>Vibrionaceae</taxon>
        <taxon>Vibrio</taxon>
    </lineage>
</organism>
<evidence type="ECO:0000313" key="11">
    <source>
        <dbReference type="EMBL" id="KGK11067.1"/>
    </source>
</evidence>
<dbReference type="Proteomes" id="UP000029994">
    <property type="component" value="Unassembled WGS sequence"/>
</dbReference>
<evidence type="ECO:0000259" key="9">
    <source>
        <dbReference type="PROSITE" id="PS51379"/>
    </source>
</evidence>
<gene>
    <name evidence="11" type="ORF">EA26_07020</name>
</gene>
<keyword evidence="3" id="KW-0004">4Fe-4S</keyword>
<feature type="domain" description="4Fe-4S ferredoxin-type" evidence="9">
    <location>
        <begin position="44"/>
        <end position="71"/>
    </location>
</feature>
<dbReference type="PROSITE" id="PS51918">
    <property type="entry name" value="RADICAL_SAM"/>
    <property type="match status" value="1"/>
</dbReference>
<dbReference type="InterPro" id="IPR017896">
    <property type="entry name" value="4Fe4S_Fe-S-bd"/>
</dbReference>
<evidence type="ECO:0000256" key="2">
    <source>
        <dbReference type="ARBA" id="ARBA00009777"/>
    </source>
</evidence>
<dbReference type="Gene3D" id="3.20.20.70">
    <property type="entry name" value="Aldolase class I"/>
    <property type="match status" value="1"/>
</dbReference>
<dbReference type="InterPro" id="IPR040074">
    <property type="entry name" value="BssD/PflA/YjjW"/>
</dbReference>
<keyword evidence="4" id="KW-0949">S-adenosyl-L-methionine</keyword>
<name>A0A099MHI5_9VIBR</name>
<dbReference type="PANTHER" id="PTHR30352:SF13">
    <property type="entry name" value="GLYCYL-RADICAL ENZYME ACTIVATING ENZYME YJJW-RELATED"/>
    <property type="match status" value="1"/>
</dbReference>
<dbReference type="Pfam" id="PF04055">
    <property type="entry name" value="Radical_SAM"/>
    <property type="match status" value="1"/>
</dbReference>
<keyword evidence="7" id="KW-0408">Iron</keyword>
<dbReference type="STRING" id="29495.EA26_07020"/>
<reference evidence="11 12" key="1">
    <citation type="submission" date="2014-04" db="EMBL/GenBank/DDBJ databases">
        <title>Genome sequencing of Vibrio navarrensis strains.</title>
        <authorList>
            <person name="Gladney L.M."/>
            <person name="Katz L.S."/>
            <person name="Marino-Ramirez L."/>
            <person name="Jordan I.K."/>
        </authorList>
    </citation>
    <scope>NUCLEOTIDE SEQUENCE [LARGE SCALE GENOMIC DNA]</scope>
    <source>
        <strain evidence="11 12">ATCC 51183</strain>
    </source>
</reference>
<dbReference type="PANTHER" id="PTHR30352">
    <property type="entry name" value="PYRUVATE FORMATE-LYASE-ACTIVATING ENZYME"/>
    <property type="match status" value="1"/>
</dbReference>
<dbReference type="SFLD" id="SFLDG01066">
    <property type="entry name" value="organic_radical-activating_enz"/>
    <property type="match status" value="1"/>
</dbReference>
<comment type="cofactor">
    <cofactor evidence="1">
        <name>[4Fe-4S] cluster</name>
        <dbReference type="ChEBI" id="CHEBI:49883"/>
    </cofactor>
</comment>
<protein>
    <recommendedName>
        <fullName evidence="13">YjjW family glycine radical enzyme activase</fullName>
    </recommendedName>
</protein>
<proteinExistence type="inferred from homology"/>
<keyword evidence="12" id="KW-1185">Reference proteome</keyword>
<dbReference type="SFLD" id="SFLDF00392">
    <property type="entry name" value="YjjI_activase"/>
    <property type="match status" value="1"/>
</dbReference>
<sequence>MSAVQFNKKGKVSRILPFSCVDGPGNRLVIFLQGCNFHCKSCHNPHTINHCHHCGECVEHCPTGALTQDANNQVVWREEVCIHCDTCTDVCSFHSNPKIKEWSVAQVLERIRQQHLFISGVTVSGGEATLQLPFVLALFQAIKTDRALAHLSCFIDSNGSLTTHGWEKLAPYTDGVMIDLKAWQSETHQWLTGRNNHRVIQSITHLVELNMLHELRLLHIPGKSDLDSELTALCELLQTLPSNVQIRLNAFQTHGVKGEARAWAKCDYAEIERFAARLRQHIAHPIILPSKTVLDHLR</sequence>
<dbReference type="GO" id="GO:0046872">
    <property type="term" value="F:metal ion binding"/>
    <property type="evidence" value="ECO:0007669"/>
    <property type="project" value="UniProtKB-KW"/>
</dbReference>
<comment type="caution">
    <text evidence="11">The sequence shown here is derived from an EMBL/GenBank/DDBJ whole genome shotgun (WGS) entry which is preliminary data.</text>
</comment>
<evidence type="ECO:0000256" key="6">
    <source>
        <dbReference type="ARBA" id="ARBA00023002"/>
    </source>
</evidence>
<dbReference type="InterPro" id="IPR012839">
    <property type="entry name" value="Organic_radical_activase"/>
</dbReference>
<evidence type="ECO:0000259" key="10">
    <source>
        <dbReference type="PROSITE" id="PS51918"/>
    </source>
</evidence>
<dbReference type="SUPFAM" id="SSF54862">
    <property type="entry name" value="4Fe-4S ferredoxins"/>
    <property type="match status" value="1"/>
</dbReference>
<evidence type="ECO:0000256" key="1">
    <source>
        <dbReference type="ARBA" id="ARBA00001966"/>
    </source>
</evidence>